<feature type="region of interest" description="Disordered" evidence="1">
    <location>
        <begin position="53"/>
        <end position="85"/>
    </location>
</feature>
<sequence>MAAPASKTLKDLSGQWTMNKELSDSAEPGLMLQGIGLLIRKGIGLTTISLSIEQYEGPPRPPSTAEGPVTRIDTTSSASGFTSTSERRCVDDVRREHSDWLFGTVEGRSHWVQLDDVDDDFLKDGWVFDDGEDKTLLRAIGINKTAGWTATQTWGFQMINGERRYCRNVVIEKGEERVNLRVVYDYVG</sequence>
<gene>
    <name evidence="2" type="ORF">CDD80_3270</name>
</gene>
<reference evidence="2 3" key="1">
    <citation type="submission" date="2017-06" db="EMBL/GenBank/DDBJ databases">
        <title>Ant-infecting Ophiocordyceps genomes reveal a high diversity of potential behavioral manipulation genes and a possible major role for enterotoxins.</title>
        <authorList>
            <person name="De Bekker C."/>
            <person name="Evans H.C."/>
            <person name="Brachmann A."/>
            <person name="Hughes D.P."/>
        </authorList>
    </citation>
    <scope>NUCLEOTIDE SEQUENCE [LARGE SCALE GENOMIC DNA]</scope>
    <source>
        <strain evidence="2 3">Map16</strain>
    </source>
</reference>
<evidence type="ECO:0000313" key="3">
    <source>
        <dbReference type="Proteomes" id="UP000226431"/>
    </source>
</evidence>
<dbReference type="EMBL" id="NJES01000290">
    <property type="protein sequence ID" value="PHH74175.1"/>
    <property type="molecule type" value="Genomic_DNA"/>
</dbReference>
<dbReference type="InterPro" id="IPR053037">
    <property type="entry name" value="Pericyclase_pydY-like"/>
</dbReference>
<feature type="compositionally biased region" description="Low complexity" evidence="1">
    <location>
        <begin position="74"/>
        <end position="84"/>
    </location>
</feature>
<dbReference type="Proteomes" id="UP000226431">
    <property type="component" value="Unassembled WGS sequence"/>
</dbReference>
<name>A0A2C5YX90_9HYPO</name>
<dbReference type="PANTHER" id="PTHR38115">
    <property type="entry name" value="LIPOCALIN-LIKE DOMAIN-CONTAINING PROTEIN"/>
    <property type="match status" value="1"/>
</dbReference>
<proteinExistence type="predicted"/>
<dbReference type="AlphaFoldDB" id="A0A2C5YX90"/>
<dbReference type="OrthoDB" id="425354at2759"/>
<evidence type="ECO:0000256" key="1">
    <source>
        <dbReference type="SAM" id="MobiDB-lite"/>
    </source>
</evidence>
<dbReference type="PANTHER" id="PTHR38115:SF1">
    <property type="entry name" value="LIPOCALIN-LIKE DOMAIN-CONTAINING PROTEIN"/>
    <property type="match status" value="1"/>
</dbReference>
<evidence type="ECO:0008006" key="4">
    <source>
        <dbReference type="Google" id="ProtNLM"/>
    </source>
</evidence>
<organism evidence="2 3">
    <name type="scientific">Ophiocordyceps camponoti-rufipedis</name>
    <dbReference type="NCBI Taxonomy" id="2004952"/>
    <lineage>
        <taxon>Eukaryota</taxon>
        <taxon>Fungi</taxon>
        <taxon>Dikarya</taxon>
        <taxon>Ascomycota</taxon>
        <taxon>Pezizomycotina</taxon>
        <taxon>Sordariomycetes</taxon>
        <taxon>Hypocreomycetidae</taxon>
        <taxon>Hypocreales</taxon>
        <taxon>Ophiocordycipitaceae</taxon>
        <taxon>Ophiocordyceps</taxon>
    </lineage>
</organism>
<evidence type="ECO:0000313" key="2">
    <source>
        <dbReference type="EMBL" id="PHH74175.1"/>
    </source>
</evidence>
<keyword evidence="3" id="KW-1185">Reference proteome</keyword>
<protein>
    <recommendedName>
        <fullName evidence="4">Lipocalin-like domain-containing protein</fullName>
    </recommendedName>
</protein>
<accession>A0A2C5YX90</accession>
<comment type="caution">
    <text evidence="2">The sequence shown here is derived from an EMBL/GenBank/DDBJ whole genome shotgun (WGS) entry which is preliminary data.</text>
</comment>